<accession>A0ABP0UQV6</accession>
<dbReference type="EMBL" id="OZ019897">
    <property type="protein sequence ID" value="CAK9227126.1"/>
    <property type="molecule type" value="Genomic_DNA"/>
</dbReference>
<feature type="region of interest" description="Disordered" evidence="1">
    <location>
        <begin position="227"/>
        <end position="257"/>
    </location>
</feature>
<feature type="transmembrane region" description="Helical" evidence="2">
    <location>
        <begin position="345"/>
        <end position="366"/>
    </location>
</feature>
<keyword evidence="2" id="KW-0812">Transmembrane</keyword>
<feature type="compositionally biased region" description="Polar residues" evidence="1">
    <location>
        <begin position="230"/>
        <end position="241"/>
    </location>
</feature>
<sequence length="425" mass="47074">MGTAPILVPTSSCCGSSRGTSASSRGLLQKTGLYSLQLPRHRRAGYRQFLIPMVPRRHGRAAVASDCLLPTTCDIEIDKLSAETPALLAVCWDLDWQKCSRQLREEALRSLQSGGERYMRLKRLESLMRGWLHDSMLETVLQPPRSGAPGTVLDERCLLHSAEYLRLHARLQAAEELTESVDHTFDWEAAAAELHHSVDHPQSQQGLWQSWVAREDMAQAANRVNKEAFDTQNPGSSSNIKENVGQKPEEEAEESLQSRAVLKKGEMQSMLQTTGAAVAGLLGGRVMDAVAADGPISLKLMPESIEAATRVPGWLGPSVLAFPVVSYFLFNIYREKVNPYAKVTDWMFGVVAVVIIANIVMIATLGRQRDSIHPSLILVHSGKLEADVLVPPVTPPLERIAVSFDFRPDEIPIWWDVEHLIHKTI</sequence>
<dbReference type="Proteomes" id="UP001497512">
    <property type="component" value="Chromosome 5"/>
</dbReference>
<proteinExistence type="predicted"/>
<name>A0ABP0UQV6_9BRYO</name>
<evidence type="ECO:0000256" key="1">
    <source>
        <dbReference type="SAM" id="MobiDB-lite"/>
    </source>
</evidence>
<reference evidence="3" key="1">
    <citation type="submission" date="2024-02" db="EMBL/GenBank/DDBJ databases">
        <authorList>
            <consortium name="ELIXIR-Norway"/>
            <consortium name="Elixir Norway"/>
        </authorList>
    </citation>
    <scope>NUCLEOTIDE SEQUENCE</scope>
</reference>
<evidence type="ECO:0000313" key="4">
    <source>
        <dbReference type="Proteomes" id="UP001497512"/>
    </source>
</evidence>
<keyword evidence="4" id="KW-1185">Reference proteome</keyword>
<organism evidence="3 4">
    <name type="scientific">Sphagnum troendelagicum</name>
    <dbReference type="NCBI Taxonomy" id="128251"/>
    <lineage>
        <taxon>Eukaryota</taxon>
        <taxon>Viridiplantae</taxon>
        <taxon>Streptophyta</taxon>
        <taxon>Embryophyta</taxon>
        <taxon>Bryophyta</taxon>
        <taxon>Sphagnophytina</taxon>
        <taxon>Sphagnopsida</taxon>
        <taxon>Sphagnales</taxon>
        <taxon>Sphagnaceae</taxon>
        <taxon>Sphagnum</taxon>
    </lineage>
</organism>
<evidence type="ECO:0000313" key="3">
    <source>
        <dbReference type="EMBL" id="CAK9227126.1"/>
    </source>
</evidence>
<evidence type="ECO:0000256" key="2">
    <source>
        <dbReference type="SAM" id="Phobius"/>
    </source>
</evidence>
<keyword evidence="2" id="KW-0472">Membrane</keyword>
<protein>
    <submittedName>
        <fullName evidence="3">Uncharacterized protein</fullName>
    </submittedName>
</protein>
<gene>
    <name evidence="3" type="ORF">CSSPTR1EN2_LOCUS18583</name>
</gene>
<feature type="transmembrane region" description="Helical" evidence="2">
    <location>
        <begin position="314"/>
        <end position="333"/>
    </location>
</feature>
<keyword evidence="2" id="KW-1133">Transmembrane helix</keyword>